<gene>
    <name evidence="1" type="ORF">NSPZN2_10790</name>
</gene>
<evidence type="ECO:0000313" key="2">
    <source>
        <dbReference type="Proteomes" id="UP000675880"/>
    </source>
</evidence>
<keyword evidence="2" id="KW-1185">Reference proteome</keyword>
<evidence type="ECO:0000313" key="1">
    <source>
        <dbReference type="EMBL" id="CAE6702177.1"/>
    </source>
</evidence>
<name>A0ABM8QL75_9BACT</name>
<dbReference type="EMBL" id="CAJNBJ010000001">
    <property type="protein sequence ID" value="CAE6702177.1"/>
    <property type="molecule type" value="Genomic_DNA"/>
</dbReference>
<proteinExistence type="predicted"/>
<accession>A0ABM8QL75</accession>
<sequence>MEFCAGRRRRAGVDAAYVWFGDTVRLTRRVESSPSVSSFRALAAHAPIRVGACHIL</sequence>
<comment type="caution">
    <text evidence="1">The sequence shown here is derived from an EMBL/GenBank/DDBJ whole genome shotgun (WGS) entry which is preliminary data.</text>
</comment>
<organism evidence="1 2">
    <name type="scientific">Nitrospira defluvii</name>
    <dbReference type="NCBI Taxonomy" id="330214"/>
    <lineage>
        <taxon>Bacteria</taxon>
        <taxon>Pseudomonadati</taxon>
        <taxon>Nitrospirota</taxon>
        <taxon>Nitrospiria</taxon>
        <taxon>Nitrospirales</taxon>
        <taxon>Nitrospiraceae</taxon>
        <taxon>Nitrospira</taxon>
    </lineage>
</organism>
<protein>
    <submittedName>
        <fullName evidence="1">Uncharacterized protein</fullName>
    </submittedName>
</protein>
<reference evidence="1 2" key="1">
    <citation type="submission" date="2021-02" db="EMBL/GenBank/DDBJ databases">
        <authorList>
            <person name="Han P."/>
        </authorList>
    </citation>
    <scope>NUCLEOTIDE SEQUENCE [LARGE SCALE GENOMIC DNA]</scope>
    <source>
        <strain evidence="1">Candidatus Nitrospira sp. ZN2</strain>
    </source>
</reference>
<dbReference type="Proteomes" id="UP000675880">
    <property type="component" value="Unassembled WGS sequence"/>
</dbReference>